<proteinExistence type="inferred from homology"/>
<feature type="domain" description="DOP1-like C-terminal" evidence="10">
    <location>
        <begin position="2105"/>
        <end position="2303"/>
    </location>
</feature>
<feature type="domain" description="DOP1 N-terminal" evidence="8">
    <location>
        <begin position="14"/>
        <end position="168"/>
    </location>
</feature>
<feature type="region of interest" description="Disordered" evidence="7">
    <location>
        <begin position="1334"/>
        <end position="1363"/>
    </location>
</feature>
<evidence type="ECO:0000259" key="8">
    <source>
        <dbReference type="Pfam" id="PF04118"/>
    </source>
</evidence>
<comment type="caution">
    <text evidence="12">The sequence shown here is derived from an EMBL/GenBank/DDBJ whole genome shotgun (WGS) entry which is preliminary data.</text>
</comment>
<dbReference type="Pfam" id="PF04118">
    <property type="entry name" value="Dopey_N"/>
    <property type="match status" value="1"/>
</dbReference>
<dbReference type="GO" id="GO:0006895">
    <property type="term" value="P:Golgi to endosome transport"/>
    <property type="evidence" value="ECO:0007669"/>
    <property type="project" value="InterPro"/>
</dbReference>
<keyword evidence="4" id="KW-0333">Golgi apparatus</keyword>
<comment type="subcellular location">
    <subcellularLocation>
        <location evidence="1">Golgi apparatus membrane</location>
        <topology evidence="1">Peripheral membrane protein</topology>
    </subcellularLocation>
</comment>
<dbReference type="InterPro" id="IPR040314">
    <property type="entry name" value="DOP1"/>
</dbReference>
<dbReference type="PANTHER" id="PTHR14042:SF24">
    <property type="entry name" value="PROTEIN DOPEY-1 HOMOLOG"/>
    <property type="match status" value="1"/>
</dbReference>
<evidence type="ECO:0000313" key="12">
    <source>
        <dbReference type="EMBL" id="PVD28894.1"/>
    </source>
</evidence>
<reference evidence="12 13" key="1">
    <citation type="submission" date="2018-04" db="EMBL/GenBank/DDBJ databases">
        <title>The genome of golden apple snail Pomacea canaliculata provides insight into stress tolerance and invasive adaptation.</title>
        <authorList>
            <person name="Liu C."/>
            <person name="Liu B."/>
            <person name="Ren Y."/>
            <person name="Zhang Y."/>
            <person name="Wang H."/>
            <person name="Li S."/>
            <person name="Jiang F."/>
            <person name="Yin L."/>
            <person name="Zhang G."/>
            <person name="Qian W."/>
            <person name="Fan W."/>
        </authorList>
    </citation>
    <scope>NUCLEOTIDE SEQUENCE [LARGE SCALE GENOMIC DNA]</scope>
    <source>
        <strain evidence="12">SZHN2017</strain>
        <tissue evidence="12">Muscle</tissue>
    </source>
</reference>
<dbReference type="OrthoDB" id="297643at2759"/>
<accession>A0A2T7P638</accession>
<feature type="compositionally biased region" description="Acidic residues" evidence="7">
    <location>
        <begin position="1991"/>
        <end position="2002"/>
    </location>
</feature>
<dbReference type="PANTHER" id="PTHR14042">
    <property type="entry name" value="DOPEY-RELATED"/>
    <property type="match status" value="1"/>
</dbReference>
<evidence type="ECO:0000256" key="1">
    <source>
        <dbReference type="ARBA" id="ARBA00004395"/>
    </source>
</evidence>
<keyword evidence="5" id="KW-0472">Membrane</keyword>
<dbReference type="InterPro" id="IPR056458">
    <property type="entry name" value="TPR_DOP1_M"/>
</dbReference>
<keyword evidence="3" id="KW-0653">Protein transport</keyword>
<feature type="compositionally biased region" description="Basic and acidic residues" evidence="7">
    <location>
        <begin position="599"/>
        <end position="608"/>
    </location>
</feature>
<feature type="compositionally biased region" description="Low complexity" evidence="7">
    <location>
        <begin position="1340"/>
        <end position="1350"/>
    </location>
</feature>
<dbReference type="GO" id="GO:0005768">
    <property type="term" value="C:endosome"/>
    <property type="evidence" value="ECO:0007669"/>
    <property type="project" value="TreeGrafter"/>
</dbReference>
<evidence type="ECO:0000313" key="13">
    <source>
        <dbReference type="Proteomes" id="UP000245119"/>
    </source>
</evidence>
<feature type="compositionally biased region" description="Polar residues" evidence="7">
    <location>
        <begin position="696"/>
        <end position="712"/>
    </location>
</feature>
<evidence type="ECO:0008006" key="14">
    <source>
        <dbReference type="Google" id="ProtNLM"/>
    </source>
</evidence>
<dbReference type="STRING" id="400727.A0A2T7P638"/>
<name>A0A2T7P638_POMCA</name>
<protein>
    <recommendedName>
        <fullName evidence="14">Dopey N-terminal domain-containing protein</fullName>
    </recommendedName>
</protein>
<dbReference type="Pfam" id="PF24597">
    <property type="entry name" value="TPR_DOP1_M"/>
    <property type="match status" value="1"/>
</dbReference>
<feature type="domain" description="DOP1-like TPR" evidence="11">
    <location>
        <begin position="1652"/>
        <end position="1682"/>
    </location>
</feature>
<comment type="similarity">
    <text evidence="6">Belongs to the DOP1 family.</text>
</comment>
<organism evidence="12 13">
    <name type="scientific">Pomacea canaliculata</name>
    <name type="common">Golden apple snail</name>
    <dbReference type="NCBI Taxonomy" id="400727"/>
    <lineage>
        <taxon>Eukaryota</taxon>
        <taxon>Metazoa</taxon>
        <taxon>Spiralia</taxon>
        <taxon>Lophotrochozoa</taxon>
        <taxon>Mollusca</taxon>
        <taxon>Gastropoda</taxon>
        <taxon>Caenogastropoda</taxon>
        <taxon>Architaenioglossa</taxon>
        <taxon>Ampullarioidea</taxon>
        <taxon>Ampullariidae</taxon>
        <taxon>Pomacea</taxon>
    </lineage>
</organism>
<dbReference type="Pfam" id="PF24601">
    <property type="entry name" value="TPR_DOP1"/>
    <property type="match status" value="2"/>
</dbReference>
<evidence type="ECO:0000256" key="2">
    <source>
        <dbReference type="ARBA" id="ARBA00022448"/>
    </source>
</evidence>
<dbReference type="Pfam" id="PF24598">
    <property type="entry name" value="DOP1_C"/>
    <property type="match status" value="1"/>
</dbReference>
<evidence type="ECO:0000256" key="7">
    <source>
        <dbReference type="SAM" id="MobiDB-lite"/>
    </source>
</evidence>
<dbReference type="GO" id="GO:0005829">
    <property type="term" value="C:cytosol"/>
    <property type="evidence" value="ECO:0007669"/>
    <property type="project" value="GOC"/>
</dbReference>
<evidence type="ECO:0000256" key="5">
    <source>
        <dbReference type="ARBA" id="ARBA00023136"/>
    </source>
</evidence>
<keyword evidence="13" id="KW-1185">Reference proteome</keyword>
<feature type="domain" description="DOP1-like TPR" evidence="11">
    <location>
        <begin position="1370"/>
        <end position="1648"/>
    </location>
</feature>
<dbReference type="EMBL" id="PZQS01000006">
    <property type="protein sequence ID" value="PVD28894.1"/>
    <property type="molecule type" value="Genomic_DNA"/>
</dbReference>
<dbReference type="GO" id="GO:0000139">
    <property type="term" value="C:Golgi membrane"/>
    <property type="evidence" value="ECO:0007669"/>
    <property type="project" value="UniProtKB-SubCell"/>
</dbReference>
<gene>
    <name evidence="12" type="ORF">C0Q70_11489</name>
</gene>
<dbReference type="Proteomes" id="UP000245119">
    <property type="component" value="Linkage Group LG6"/>
</dbReference>
<feature type="region of interest" description="Disordered" evidence="7">
    <location>
        <begin position="599"/>
        <end position="626"/>
    </location>
</feature>
<evidence type="ECO:0000256" key="3">
    <source>
        <dbReference type="ARBA" id="ARBA00022927"/>
    </source>
</evidence>
<evidence type="ECO:0000259" key="10">
    <source>
        <dbReference type="Pfam" id="PF24598"/>
    </source>
</evidence>
<dbReference type="InterPro" id="IPR056457">
    <property type="entry name" value="DOP1_C"/>
</dbReference>
<evidence type="ECO:0000259" key="11">
    <source>
        <dbReference type="Pfam" id="PF24601"/>
    </source>
</evidence>
<dbReference type="InterPro" id="IPR007249">
    <property type="entry name" value="DOP1_N"/>
</dbReference>
<feature type="compositionally biased region" description="Basic and acidic residues" evidence="7">
    <location>
        <begin position="645"/>
        <end position="672"/>
    </location>
</feature>
<evidence type="ECO:0000256" key="4">
    <source>
        <dbReference type="ARBA" id="ARBA00023034"/>
    </source>
</evidence>
<dbReference type="GO" id="GO:0015031">
    <property type="term" value="P:protein transport"/>
    <property type="evidence" value="ECO:0007669"/>
    <property type="project" value="UniProtKB-KW"/>
</dbReference>
<dbReference type="GO" id="GO:0005802">
    <property type="term" value="C:trans-Golgi network"/>
    <property type="evidence" value="ECO:0007669"/>
    <property type="project" value="TreeGrafter"/>
</dbReference>
<sequence length="2369" mass="262762">MSMLTVEECELLSDSKYRSYISQVEKALKSFEYTSEWADLISALGKLNKVLLNHLKYPVIPKKVTIGKRLAQCLHPALPSGVHLKALEAYDIIFKCIGTQRLAQDLFVYSAGLFPLLAYAAMSVKPVLLTVYEKHFVLLGRQIKPGLNGLLLGLLPGLEEGAEYFDSVRLPATTFLLNHFNKRSTMEDQLHMMGLDIDLVVQAMCSALQDCSVLVQRSMLDFLLLAFPMHNGQLTRNDLSTVVEAAINVVLRRDMSLNRRLYLWFLGNSAMHSQAVTTNSTSETASFTRRVRADSSSTTSEMDLSYFHTFSKELLVMALKRKLSTAGEEEKQGEDGHLPILKPFRILISLLDKPEIGPVIIEDVLLSVFRSLYRWGSKGEAANSSSEAANAQTTSALCLRDSKHIDELIKTANLLFGSFESYFIWEFLGRLFSSACEQTRLRSQRSVLTLPNENEDDVHIKELCNIVEFLLDVISLDVYPETTTEHVPDLLYQVITAATGCIKAASDAELTAVLSMCSKILSRVQPSMATPSGDVDPFDSESLCRLSDVTSFHKPDVESPPSDGNSGDCVDNTSFDAHGKSGQTDSSCCRDGCNAGRVGDDKVTDNVENKSSLPMPETSKGIDQSSDLAGRAENIHVADQGEAAADCKKDDDSQKDNENSQKDDDTNKDDNSQKVSSGNVGLTVPPTVDDVAVNAESIQNVNEFSSKENSGQKSEDGDDAVNSMPLKSATKDRDVRKLSASRQKSRDDRSNGHLTLMQQCLASFQELFHCIITQRILESEAVCEKFTELITLMPTDSGRTCEQDSAYDASSTCSLDDSIRSRLQELRSHPRIKPRTCTEQGQDAFSRACRLLVDFASFPLYCADYQTVIDQMYNTEEDNFLPPWLQDLLTCACFVQNFPVQASAVTSMLELIILTQSVQSETRDKSRDSGRHSVSEGRVSVVILPALLPRHLQHINENTIFYQVTAQELWNHLGSDNADEHHRTAELFHTLHQVTPKAWICEDAIGMDLISNDEDTRLLAYRKFSMLWHLTRNMKSEPTLKEEPRTFDRSMFVLLDSLKEEGSTAKSLALTWLTQAVQRGDISRILRPILLMLLHPDTARISIQHVSVQETKKTPVSEVDSDSNHEANIYAISSDGGNVTFHVNHNHSFKASHKSSEDLKSFAMAVMNEKGGQTSTAPVRAHSEAELSYERVNPDNLKLRINPFGAPNLSGARRLNKETCQKEGIFFDGKEEVDPAPELSEDVFAEKESTAESVVADIMEELLSRVLQQVAAKGGQDDDSLGKGQRKTSLISSSGQMCDQDLLNAIESASLDVDSTSSSELDIPRVTAAGQDVRGRGMDGIASGKGTSSGISGGGGSTPVEDGEELSAIHPLHMHLLLYTQPYDYRRTLYALSTLHSMLSQCPRLVVTAMATTSIAAIRAPHLLRLQTLLARHRKSVFGKNFFGEMSPEVLSSYRSNMFLEILISLCLYCMRGYYPNLMASRLTQEELQGNHLVHSQAAEVLILLLSELLAIMRDSGRNFVSYISDLLARCKLQKALLHTLLASVFNARFKPHSGKKQPSLTEAIIEFNESEHDPCVQEAFQLGLLRLILVTMMLENCISSCVGSNPVDPSAGSGTEWDRLRTSMQHSLTRVRYRATDPIAQQPMFLSECEKQTHSGMNVPPDHVITLLEGLTTLCHYCLLDSNAHVSIGQPAPAPTSVATETASAGHILTNLINVFNPISSIRETSPQRDMSPVSPVMEARSNLLSIMPRIMACMATLWKAVSHDGIPAVTTSSRSQAHNGFYKLLMGDPKVVRQYILELLSPISLLHGSHLLGAFAVAWNDRRQKIVGQSRKAGILVPTCEDQLLLVELVSAIKVLPADTLIQTVKSVLKQPPQTELAKNKKSVPLEVNVLQFFFAYVQRASGTQLLDSWPSLLTLVKGCSSDGASASSHLHASVKAPAMEDKKSQKDLQDMTQKLLEAVTAIAGLSLQQTTWLRRNYAVKPGKQTDMGETEDADIEQEQGNDKSRDLHSFRLTAPILDVVYSSEEKEKVVPFLTTLLQNVFPYLRHHSGDNLPSYRACSQLLSSVSGYQYTRKAWRKEGLDLLLDPNFFQMDGRSLAYWRRLAESLRLAQVPTIMSQVFLCFRVLILRMSPQHLTSLWPTMITELVQVFLQIEQELSTETDEFKTQLQRIAALDSSWAHLGNGLNAHNNPSWLSLYLSACRLLDMCLVLPADTVPQFQLYRWAFIGTAGEENRAAAEENKPKQKDRPRFTPHIVRLARLLNTRLQQDTPILRVVEGRPLLTVGVLRSLAELQPFFNTLCLCQSEKSASLKPAAPSITAGLQVPSVGLSKSQSAPECLESRSIDQPPKTCRQHVEELLERDFLEPVS</sequence>
<feature type="region of interest" description="Disordered" evidence="7">
    <location>
        <begin position="1273"/>
        <end position="1293"/>
    </location>
</feature>
<feature type="domain" description="DOP1-like middle TPR" evidence="9">
    <location>
        <begin position="306"/>
        <end position="531"/>
    </location>
</feature>
<feature type="region of interest" description="Disordered" evidence="7">
    <location>
        <begin position="1986"/>
        <end position="2007"/>
    </location>
</feature>
<evidence type="ECO:0000256" key="6">
    <source>
        <dbReference type="ARBA" id="ARBA00046326"/>
    </source>
</evidence>
<evidence type="ECO:0000259" key="9">
    <source>
        <dbReference type="Pfam" id="PF24597"/>
    </source>
</evidence>
<dbReference type="InterPro" id="IPR056459">
    <property type="entry name" value="TPR_DOP1"/>
</dbReference>
<keyword evidence="2" id="KW-0813">Transport</keyword>
<feature type="region of interest" description="Disordered" evidence="7">
    <location>
        <begin position="638"/>
        <end position="750"/>
    </location>
</feature>